<dbReference type="Proteomes" id="UP000199074">
    <property type="component" value="Unassembled WGS sequence"/>
</dbReference>
<sequence length="130" mass="14652">MGGFWAKPGAKCVCLNSEWKRGKTLQWSVYLRALLLGLPIRHGVYVVTAVVPSDLGLFLSLKGYGNMLFHISHFRPVVDEQERRDVALFTPLLDPKLPLVPDGPQEPAKVRSTEPADCATFRLPHHRDHR</sequence>
<reference evidence="1 2" key="1">
    <citation type="submission" date="2016-10" db="EMBL/GenBank/DDBJ databases">
        <authorList>
            <person name="de Groot N.N."/>
        </authorList>
    </citation>
    <scope>NUCLEOTIDE SEQUENCE [LARGE SCALE GENOMIC DNA]</scope>
    <source>
        <strain evidence="1 2">IPL20</strain>
    </source>
</reference>
<accession>A0A1I7N9D1</accession>
<dbReference type="AlphaFoldDB" id="A0A1I7N9D1"/>
<dbReference type="EMBL" id="FPCK01000001">
    <property type="protein sequence ID" value="SFV31282.1"/>
    <property type="molecule type" value="Genomic_DNA"/>
</dbReference>
<gene>
    <name evidence="1" type="ORF">SAMN05216456_1290</name>
</gene>
<evidence type="ECO:0000313" key="1">
    <source>
        <dbReference type="EMBL" id="SFV31282.1"/>
    </source>
</evidence>
<keyword evidence="2" id="KW-1185">Reference proteome</keyword>
<dbReference type="STRING" id="429728.SAMN05216456_1290"/>
<protein>
    <submittedName>
        <fullName evidence="1">Uncharacterized protein</fullName>
    </submittedName>
</protein>
<evidence type="ECO:0000313" key="2">
    <source>
        <dbReference type="Proteomes" id="UP000199074"/>
    </source>
</evidence>
<name>A0A1I7N9D1_9HYPH</name>
<organism evidence="1 2">
    <name type="scientific">Devosia crocina</name>
    <dbReference type="NCBI Taxonomy" id="429728"/>
    <lineage>
        <taxon>Bacteria</taxon>
        <taxon>Pseudomonadati</taxon>
        <taxon>Pseudomonadota</taxon>
        <taxon>Alphaproteobacteria</taxon>
        <taxon>Hyphomicrobiales</taxon>
        <taxon>Devosiaceae</taxon>
        <taxon>Devosia</taxon>
    </lineage>
</organism>
<proteinExistence type="predicted"/>